<evidence type="ECO:0008006" key="9">
    <source>
        <dbReference type="Google" id="ProtNLM"/>
    </source>
</evidence>
<dbReference type="PANTHER" id="PTHR42747">
    <property type="entry name" value="NITRONATE MONOOXYGENASE-RELATED"/>
    <property type="match status" value="1"/>
</dbReference>
<dbReference type="Gene3D" id="3.20.20.70">
    <property type="entry name" value="Aldolase class I"/>
    <property type="match status" value="1"/>
</dbReference>
<evidence type="ECO:0000256" key="1">
    <source>
        <dbReference type="ARBA" id="ARBA00001917"/>
    </source>
</evidence>
<proteinExistence type="inferred from homology"/>
<protein>
    <recommendedName>
        <fullName evidence="9">Nitronate monooxygenase</fullName>
    </recommendedName>
</protein>
<comment type="caution">
    <text evidence="7">The sequence shown here is derived from an EMBL/GenBank/DDBJ whole genome shotgun (WGS) entry which is preliminary data.</text>
</comment>
<dbReference type="AlphaFoldDB" id="A0A9C7UT11"/>
<dbReference type="CDD" id="cd04730">
    <property type="entry name" value="NPD_like"/>
    <property type="match status" value="1"/>
</dbReference>
<comment type="cofactor">
    <cofactor evidence="1">
        <name>FMN</name>
        <dbReference type="ChEBI" id="CHEBI:58210"/>
    </cofactor>
</comment>
<sequence length="400" mass="44173">MTLPDSLLGRNKHLHLMHSNICRILKISLPLFLSPLAGGPGTPQLAAIVSNSGGLGSLACAYNNGDQIRSVIRQTKQLTDKPFAVNIFVHDDHLESQFSSDERKLAIDRIRKRCIPIMVELEAETGEQIKVENDTVESFLKKFRLPSMEEQLHVILEEKPPVLTFTFGLLSSDWVQRFHSNNILVGGTCTTVEEAKQLESLGVDFITVQGAEAGGHRGSFIFKAAGDSTNRHCSCIELETLLMDCLSVVKLPLIAAGGISNGRKIRSLLRKGASGVQLGTVFMTCKEAGTHAIHCQILQTAKPSDTTVTSCFTGRSARGYCNRIVDYLESFDTEFLPFPYQSGITRSISNHAAKYLPALRAADFMQLWMGQSVPVKHNMRAKELIELLKTEWLESDSLEN</sequence>
<keyword evidence="4" id="KW-0288">FMN</keyword>
<reference evidence="7" key="1">
    <citation type="journal article" date="2022" name="Proc. Natl. Acad. Sci. U.S.A.">
        <title>Life cycle and functional genomics of the unicellular red alga Galdieria for elucidating algal and plant evolution and industrial use.</title>
        <authorList>
            <person name="Hirooka S."/>
            <person name="Itabashi T."/>
            <person name="Ichinose T.M."/>
            <person name="Onuma R."/>
            <person name="Fujiwara T."/>
            <person name="Yamashita S."/>
            <person name="Jong L.W."/>
            <person name="Tomita R."/>
            <person name="Iwane A.H."/>
            <person name="Miyagishima S.Y."/>
        </authorList>
    </citation>
    <scope>NUCLEOTIDE SEQUENCE</scope>
    <source>
        <strain evidence="7">NBRC 102759</strain>
    </source>
</reference>
<evidence type="ECO:0000256" key="5">
    <source>
        <dbReference type="ARBA" id="ARBA00023002"/>
    </source>
</evidence>
<dbReference type="Pfam" id="PF03060">
    <property type="entry name" value="NMO"/>
    <property type="match status" value="1"/>
</dbReference>
<keyword evidence="5" id="KW-0560">Oxidoreductase</keyword>
<reference evidence="7" key="2">
    <citation type="submission" date="2022-01" db="EMBL/GenBank/DDBJ databases">
        <authorList>
            <person name="Hirooka S."/>
            <person name="Miyagishima S.Y."/>
        </authorList>
    </citation>
    <scope>NUCLEOTIDE SEQUENCE</scope>
    <source>
        <strain evidence="7">NBRC 102759</strain>
    </source>
</reference>
<name>A0A9C7UT11_9RHOD</name>
<keyword evidence="8" id="KW-1185">Reference proteome</keyword>
<evidence type="ECO:0000256" key="4">
    <source>
        <dbReference type="ARBA" id="ARBA00022643"/>
    </source>
</evidence>
<dbReference type="GO" id="GO:0018580">
    <property type="term" value="F:nitronate monooxygenase activity"/>
    <property type="evidence" value="ECO:0007669"/>
    <property type="project" value="InterPro"/>
</dbReference>
<dbReference type="InterPro" id="IPR013785">
    <property type="entry name" value="Aldolase_TIM"/>
</dbReference>
<evidence type="ECO:0000256" key="6">
    <source>
        <dbReference type="ARBA" id="ARBA00023033"/>
    </source>
</evidence>
<keyword evidence="6" id="KW-0503">Monooxygenase</keyword>
<dbReference type="Proteomes" id="UP001061958">
    <property type="component" value="Unassembled WGS sequence"/>
</dbReference>
<evidence type="ECO:0000256" key="3">
    <source>
        <dbReference type="ARBA" id="ARBA00022630"/>
    </source>
</evidence>
<dbReference type="InterPro" id="IPR004136">
    <property type="entry name" value="NMO"/>
</dbReference>
<dbReference type="SUPFAM" id="SSF51412">
    <property type="entry name" value="Inosine monophosphate dehydrogenase (IMPDH)"/>
    <property type="match status" value="1"/>
</dbReference>
<keyword evidence="3" id="KW-0285">Flavoprotein</keyword>
<comment type="similarity">
    <text evidence="2">Belongs to the nitronate monooxygenase family. NMO class I subfamily.</text>
</comment>
<evidence type="ECO:0000256" key="2">
    <source>
        <dbReference type="ARBA" id="ARBA00009881"/>
    </source>
</evidence>
<dbReference type="OrthoDB" id="10265891at2759"/>
<evidence type="ECO:0000313" key="8">
    <source>
        <dbReference type="Proteomes" id="UP001061958"/>
    </source>
</evidence>
<organism evidence="7 8">
    <name type="scientific">Galdieria partita</name>
    <dbReference type="NCBI Taxonomy" id="83374"/>
    <lineage>
        <taxon>Eukaryota</taxon>
        <taxon>Rhodophyta</taxon>
        <taxon>Bangiophyceae</taxon>
        <taxon>Galdieriales</taxon>
        <taxon>Galdieriaceae</taxon>
        <taxon>Galdieria</taxon>
    </lineage>
</organism>
<dbReference type="PANTHER" id="PTHR42747:SF3">
    <property type="entry name" value="NITRONATE MONOOXYGENASE-RELATED"/>
    <property type="match status" value="1"/>
</dbReference>
<dbReference type="EMBL" id="BQMJ01000050">
    <property type="protein sequence ID" value="GJQ13990.1"/>
    <property type="molecule type" value="Genomic_DNA"/>
</dbReference>
<evidence type="ECO:0000313" key="7">
    <source>
        <dbReference type="EMBL" id="GJQ13990.1"/>
    </source>
</evidence>
<gene>
    <name evidence="7" type="ORF">GpartN1_g5781.t1</name>
</gene>
<accession>A0A9C7UT11</accession>